<dbReference type="InterPro" id="IPR011606">
    <property type="entry name" value="Brnchd-chn_aa_trnsp_permease"/>
</dbReference>
<evidence type="ECO:0000256" key="8">
    <source>
        <dbReference type="SAM" id="Phobius"/>
    </source>
</evidence>
<evidence type="ECO:0000256" key="5">
    <source>
        <dbReference type="ARBA" id="ARBA00022692"/>
    </source>
</evidence>
<feature type="transmembrane region" description="Helical" evidence="8">
    <location>
        <begin position="215"/>
        <end position="231"/>
    </location>
</feature>
<feature type="transmembrane region" description="Helical" evidence="8">
    <location>
        <begin position="190"/>
        <end position="209"/>
    </location>
</feature>
<organism evidence="9 10">
    <name type="scientific">Listeria seeligeri</name>
    <dbReference type="NCBI Taxonomy" id="1640"/>
    <lineage>
        <taxon>Bacteria</taxon>
        <taxon>Bacillati</taxon>
        <taxon>Bacillota</taxon>
        <taxon>Bacilli</taxon>
        <taxon>Bacillales</taxon>
        <taxon>Listeriaceae</taxon>
        <taxon>Listeria</taxon>
    </lineage>
</organism>
<accession>A0A7X0X009</accession>
<keyword evidence="7 8" id="KW-0472">Membrane</keyword>
<dbReference type="Proteomes" id="UP000523362">
    <property type="component" value="Unassembled WGS sequence"/>
</dbReference>
<evidence type="ECO:0000256" key="1">
    <source>
        <dbReference type="ARBA" id="ARBA00004651"/>
    </source>
</evidence>
<evidence type="ECO:0000256" key="2">
    <source>
        <dbReference type="ARBA" id="ARBA00010735"/>
    </source>
</evidence>
<evidence type="ECO:0000256" key="3">
    <source>
        <dbReference type="ARBA" id="ARBA00022448"/>
    </source>
</evidence>
<dbReference type="Pfam" id="PF03591">
    <property type="entry name" value="AzlC"/>
    <property type="match status" value="1"/>
</dbReference>
<dbReference type="GO" id="GO:0005886">
    <property type="term" value="C:plasma membrane"/>
    <property type="evidence" value="ECO:0007669"/>
    <property type="project" value="UniProtKB-SubCell"/>
</dbReference>
<comment type="similarity">
    <text evidence="2">Belongs to the AzlC family.</text>
</comment>
<feature type="transmembrane region" description="Helical" evidence="8">
    <location>
        <begin position="12"/>
        <end position="34"/>
    </location>
</feature>
<dbReference type="PANTHER" id="PTHR34979:SF1">
    <property type="entry name" value="INNER MEMBRANE PROTEIN YGAZ"/>
    <property type="match status" value="1"/>
</dbReference>
<sequence length="235" mass="25571">MDEEVELSFYDGVKACIPTVLGYVGIGIAAGVVGKASHLSVLEVTLLAVIVYTGAAQFIISGLLLLQSPISAIIFTTFLINSRNFLMGMAEAPHFKKYSLWNNIGIGALLTDETFGVSMNHIGNKKPVSAKWMHGINVTAYLTWILACITGAFIGNWLPDPEKFGLDFALSAMFIGLLYLQVISDKSKKLATSLFVMLMVALFLVVFMRFTTPEIAILIATLLGCLIGVIVEKWQ</sequence>
<reference evidence="9 10" key="1">
    <citation type="submission" date="2020-03" db="EMBL/GenBank/DDBJ databases">
        <title>Soil Listeria distribution.</title>
        <authorList>
            <person name="Liao J."/>
            <person name="Wiedmann M."/>
        </authorList>
    </citation>
    <scope>NUCLEOTIDE SEQUENCE [LARGE SCALE GENOMIC DNA]</scope>
    <source>
        <strain evidence="9 10">FSL L7-1560</strain>
    </source>
</reference>
<keyword evidence="3" id="KW-0813">Transport</keyword>
<feature type="transmembrane region" description="Helical" evidence="8">
    <location>
        <begin position="41"/>
        <end position="60"/>
    </location>
</feature>
<keyword evidence="5 8" id="KW-0812">Transmembrane</keyword>
<dbReference type="PANTHER" id="PTHR34979">
    <property type="entry name" value="INNER MEMBRANE PROTEIN YGAZ"/>
    <property type="match status" value="1"/>
</dbReference>
<feature type="transmembrane region" description="Helical" evidence="8">
    <location>
        <begin position="164"/>
        <end position="183"/>
    </location>
</feature>
<feature type="transmembrane region" description="Helical" evidence="8">
    <location>
        <begin position="135"/>
        <end position="158"/>
    </location>
</feature>
<name>A0A7X0X009_LISSE</name>
<evidence type="ECO:0000256" key="6">
    <source>
        <dbReference type="ARBA" id="ARBA00022989"/>
    </source>
</evidence>
<proteinExistence type="inferred from homology"/>
<evidence type="ECO:0000256" key="7">
    <source>
        <dbReference type="ARBA" id="ARBA00023136"/>
    </source>
</evidence>
<keyword evidence="6 8" id="KW-1133">Transmembrane helix</keyword>
<dbReference type="GO" id="GO:1903785">
    <property type="term" value="P:L-valine transmembrane transport"/>
    <property type="evidence" value="ECO:0007669"/>
    <property type="project" value="TreeGrafter"/>
</dbReference>
<dbReference type="RefSeq" id="WP_003752490.1">
    <property type="nucleotide sequence ID" value="NZ_CP124262.1"/>
</dbReference>
<gene>
    <name evidence="9" type="ORF">HB897_01350</name>
</gene>
<protein>
    <submittedName>
        <fullName evidence="9">AzlC family ABC transporter permease</fullName>
    </submittedName>
</protein>
<evidence type="ECO:0000256" key="4">
    <source>
        <dbReference type="ARBA" id="ARBA00022475"/>
    </source>
</evidence>
<dbReference type="AlphaFoldDB" id="A0A7X0X009"/>
<keyword evidence="4" id="KW-1003">Cell membrane</keyword>
<comment type="caution">
    <text evidence="9">The sequence shown here is derived from an EMBL/GenBank/DDBJ whole genome shotgun (WGS) entry which is preliminary data.</text>
</comment>
<dbReference type="EMBL" id="JAARRG010000001">
    <property type="protein sequence ID" value="MBC1484873.1"/>
    <property type="molecule type" value="Genomic_DNA"/>
</dbReference>
<evidence type="ECO:0000313" key="10">
    <source>
        <dbReference type="Proteomes" id="UP000523362"/>
    </source>
</evidence>
<comment type="subcellular location">
    <subcellularLocation>
        <location evidence="1">Cell membrane</location>
        <topology evidence="1">Multi-pass membrane protein</topology>
    </subcellularLocation>
</comment>
<evidence type="ECO:0000313" key="9">
    <source>
        <dbReference type="EMBL" id="MBC1484873.1"/>
    </source>
</evidence>